<comment type="function">
    <text evidence="5">Part of the Tol-Pal system, which plays a role in outer membrane invagination during cell division and is important for maintaining outer membrane integrity.</text>
</comment>
<keyword evidence="5" id="KW-0131">Cell cycle</keyword>
<dbReference type="SUPFAM" id="SSF52964">
    <property type="entry name" value="TolB, N-terminal domain"/>
    <property type="match status" value="1"/>
</dbReference>
<dbReference type="Gene3D" id="3.40.50.10070">
    <property type="entry name" value="TolB, N-terminal domain"/>
    <property type="match status" value="1"/>
</dbReference>
<comment type="caution">
    <text evidence="8">The sequence shown here is derived from an EMBL/GenBank/DDBJ whole genome shotgun (WGS) entry which is preliminary data.</text>
</comment>
<dbReference type="InterPro" id="IPR014167">
    <property type="entry name" value="Tol-Pal_TolB"/>
</dbReference>
<comment type="subunit">
    <text evidence="5">The Tol-Pal system is composed of five core proteins: the inner membrane proteins TolA, TolQ and TolR, the periplasmic protein TolB and the outer membrane protein Pal. They form a network linking the inner and outer membranes and the peptidoglycan layer.</text>
</comment>
<dbReference type="InterPro" id="IPR007195">
    <property type="entry name" value="TolB_N"/>
</dbReference>
<evidence type="ECO:0000256" key="1">
    <source>
        <dbReference type="ARBA" id="ARBA00004418"/>
    </source>
</evidence>
<feature type="domain" description="TolB N-terminal" evidence="7">
    <location>
        <begin position="35"/>
        <end position="140"/>
    </location>
</feature>
<reference evidence="8 9" key="1">
    <citation type="submission" date="2023-04" db="EMBL/GenBank/DDBJ databases">
        <title>Marinoamorphus aggregata gen. nov., sp. Nov., isolate from tissue of brittle star Ophioplocus japonicus.</title>
        <authorList>
            <person name="Kawano K."/>
            <person name="Sawayama S."/>
            <person name="Nakagawa S."/>
        </authorList>
    </citation>
    <scope>NUCLEOTIDE SEQUENCE [LARGE SCALE GENOMIC DNA]</scope>
    <source>
        <strain evidence="8 9">NKW23</strain>
    </source>
</reference>
<keyword evidence="5" id="KW-0132">Cell division</keyword>
<dbReference type="HAMAP" id="MF_00671">
    <property type="entry name" value="TolB"/>
    <property type="match status" value="1"/>
</dbReference>
<dbReference type="InterPro" id="IPR011659">
    <property type="entry name" value="WD40"/>
</dbReference>
<sequence length="445" mass="47542" precursor="true">MRHLLARAGAALLLSLIATGLVPAGPAAAQAPPLQLRIEGAEFAPLPTALMPFAAGDGLAAVAAEIDQVLEADLERSGLFGLISPAAFIEASLPFDTVPTYANWRAIDAQALVTGRVMRAADGRVQVQFRIFDTVAETELAGLQLLADQEARRRLAHKVADQVYTALTGEGGYFDSRIAFVDETGPKGSRRKRIALMDQDGANVRYLTGADGLVLTPRISPDSRRVLYISYDRGQPEIWMQEIATGARERLGNFPGMSFAPRFSPAGTEVALSLSLEGNTDLYVLTLGGRQLRRLTRHPGIDTAPSFSPDGNRIVFESDRGGSQQLYVMSSIGGPAQRISFGQGSYGTPVWSPRGDLIAFTKIQGGRFNIGVMRADGSEERLLAAGFLVEGPSFSPNGRVIAFMQESPGQNGAPRLMSIDVSGRNLRPVPTPNAASDPAWSALLP</sequence>
<keyword evidence="3 5" id="KW-0732">Signal</keyword>
<dbReference type="InterPro" id="IPR011042">
    <property type="entry name" value="6-blade_b-propeller_TolB-like"/>
</dbReference>
<dbReference type="Proteomes" id="UP001239909">
    <property type="component" value="Unassembled WGS sequence"/>
</dbReference>
<evidence type="ECO:0000256" key="2">
    <source>
        <dbReference type="ARBA" id="ARBA00009820"/>
    </source>
</evidence>
<evidence type="ECO:0000259" key="7">
    <source>
        <dbReference type="Pfam" id="PF04052"/>
    </source>
</evidence>
<dbReference type="Gene3D" id="2.120.10.30">
    <property type="entry name" value="TolB, C-terminal domain"/>
    <property type="match status" value="1"/>
</dbReference>
<dbReference type="PANTHER" id="PTHR36842:SF1">
    <property type="entry name" value="PROTEIN TOLB"/>
    <property type="match status" value="1"/>
</dbReference>
<organism evidence="8 9">
    <name type="scientific">Paralimibaculum aggregatum</name>
    <dbReference type="NCBI Taxonomy" id="3036245"/>
    <lineage>
        <taxon>Bacteria</taxon>
        <taxon>Pseudomonadati</taxon>
        <taxon>Pseudomonadota</taxon>
        <taxon>Alphaproteobacteria</taxon>
        <taxon>Rhodobacterales</taxon>
        <taxon>Paracoccaceae</taxon>
        <taxon>Paralimibaculum</taxon>
    </lineage>
</organism>
<dbReference type="PANTHER" id="PTHR36842">
    <property type="entry name" value="PROTEIN TOLB HOMOLOG"/>
    <property type="match status" value="1"/>
</dbReference>
<gene>
    <name evidence="5 8" type="primary">tolB</name>
    <name evidence="8" type="ORF">LNKW23_25550</name>
</gene>
<comment type="similarity">
    <text evidence="2 5">Belongs to the TolB family.</text>
</comment>
<dbReference type="Pfam" id="PF04052">
    <property type="entry name" value="TolB_N"/>
    <property type="match status" value="1"/>
</dbReference>
<feature type="signal peptide" evidence="5">
    <location>
        <begin position="1"/>
        <end position="24"/>
    </location>
</feature>
<feature type="region of interest" description="Disordered" evidence="6">
    <location>
        <begin position="423"/>
        <end position="445"/>
    </location>
</feature>
<keyword evidence="9" id="KW-1185">Reference proteome</keyword>
<evidence type="ECO:0000313" key="9">
    <source>
        <dbReference type="Proteomes" id="UP001239909"/>
    </source>
</evidence>
<accession>A0ABQ6LJ90</accession>
<name>A0ABQ6LJ90_9RHOB</name>
<comment type="subcellular location">
    <subcellularLocation>
        <location evidence="1 5">Periplasm</location>
    </subcellularLocation>
</comment>
<proteinExistence type="inferred from homology"/>
<evidence type="ECO:0000256" key="3">
    <source>
        <dbReference type="ARBA" id="ARBA00022729"/>
    </source>
</evidence>
<dbReference type="Pfam" id="PF07676">
    <property type="entry name" value="PD40"/>
    <property type="match status" value="5"/>
</dbReference>
<evidence type="ECO:0000256" key="4">
    <source>
        <dbReference type="ARBA" id="ARBA00022764"/>
    </source>
</evidence>
<dbReference type="EMBL" id="BSYI01000018">
    <property type="protein sequence ID" value="GMG83342.1"/>
    <property type="molecule type" value="Genomic_DNA"/>
</dbReference>
<feature type="chain" id="PRO_5044906961" description="Tol-Pal system protein TolB" evidence="5">
    <location>
        <begin position="25"/>
        <end position="445"/>
    </location>
</feature>
<evidence type="ECO:0000313" key="8">
    <source>
        <dbReference type="EMBL" id="GMG83342.1"/>
    </source>
</evidence>
<protein>
    <recommendedName>
        <fullName evidence="5">Tol-Pal system protein TolB</fullName>
    </recommendedName>
</protein>
<dbReference type="RefSeq" id="WP_285672137.1">
    <property type="nucleotide sequence ID" value="NZ_BSYI01000018.1"/>
</dbReference>
<dbReference type="NCBIfam" id="TIGR02800">
    <property type="entry name" value="propeller_TolB"/>
    <property type="match status" value="1"/>
</dbReference>
<dbReference type="SUPFAM" id="SSF69304">
    <property type="entry name" value="Tricorn protease N-terminal domain"/>
    <property type="match status" value="1"/>
</dbReference>
<evidence type="ECO:0000256" key="5">
    <source>
        <dbReference type="HAMAP-Rule" id="MF_00671"/>
    </source>
</evidence>
<keyword evidence="4 5" id="KW-0574">Periplasm</keyword>
<evidence type="ECO:0000256" key="6">
    <source>
        <dbReference type="SAM" id="MobiDB-lite"/>
    </source>
</evidence>